<evidence type="ECO:0000259" key="3">
    <source>
        <dbReference type="Pfam" id="PF23559"/>
    </source>
</evidence>
<reference evidence="4" key="2">
    <citation type="submission" date="2018-05" db="EMBL/GenBank/DDBJ databases">
        <title>OpunRS2 (Oryza punctata Reference Sequence Version 2).</title>
        <authorList>
            <person name="Zhang J."/>
            <person name="Kudrna D."/>
            <person name="Lee S."/>
            <person name="Talag J."/>
            <person name="Welchert J."/>
            <person name="Wing R.A."/>
        </authorList>
    </citation>
    <scope>NUCLEOTIDE SEQUENCE [LARGE SCALE GENOMIC DNA]</scope>
</reference>
<dbReference type="EnsemblPlants" id="OPUNC01G10610.1">
    <property type="protein sequence ID" value="OPUNC01G10610.1"/>
    <property type="gene ID" value="OPUNC01G10610"/>
</dbReference>
<dbReference type="GO" id="GO:0009626">
    <property type="term" value="P:plant-type hypersensitive response"/>
    <property type="evidence" value="ECO:0007669"/>
    <property type="project" value="UniProtKB-ARBA"/>
</dbReference>
<dbReference type="InterPro" id="IPR036388">
    <property type="entry name" value="WH-like_DNA-bd_sf"/>
</dbReference>
<evidence type="ECO:0000313" key="5">
    <source>
        <dbReference type="Proteomes" id="UP000026962"/>
    </source>
</evidence>
<dbReference type="STRING" id="4537.A0A0E0JGW1"/>
<dbReference type="FunFam" id="1.10.10.10:FF:000322">
    <property type="entry name" value="Probable disease resistance protein At1g63360"/>
    <property type="match status" value="1"/>
</dbReference>
<dbReference type="InterPro" id="IPR044974">
    <property type="entry name" value="Disease_R_plants"/>
</dbReference>
<sequence>MWWLAVGHSQVGGMLAQVENKTPTEWMKVCDRLGSELSTTATVRRMRRILSLSYHDLPYHLKACFLYLSLFRERYEIKRGALVRRWVAEGFVGSGCEWTPEETTDKYLDEFVGRSIVTPTWVASNGVVKCCNVHDIMLEVMMENCMDENFLLAGKPKQACPPAACHGDGNRA</sequence>
<dbReference type="GO" id="GO:0002758">
    <property type="term" value="P:innate immune response-activating signaling pathway"/>
    <property type="evidence" value="ECO:0007669"/>
    <property type="project" value="UniProtKB-ARBA"/>
</dbReference>
<keyword evidence="2" id="KW-0611">Plant defense</keyword>
<dbReference type="HOGENOM" id="CLU_1557761_0_0_1"/>
<protein>
    <recommendedName>
        <fullName evidence="3">Disease resistance protein winged helix domain-containing protein</fullName>
    </recommendedName>
</protein>
<evidence type="ECO:0000256" key="1">
    <source>
        <dbReference type="ARBA" id="ARBA00022737"/>
    </source>
</evidence>
<evidence type="ECO:0000256" key="2">
    <source>
        <dbReference type="ARBA" id="ARBA00022821"/>
    </source>
</evidence>
<keyword evidence="5" id="KW-1185">Reference proteome</keyword>
<dbReference type="SUPFAM" id="SSF52540">
    <property type="entry name" value="P-loop containing nucleoside triphosphate hydrolases"/>
    <property type="match status" value="1"/>
</dbReference>
<dbReference type="Pfam" id="PF23559">
    <property type="entry name" value="WHD_DRP"/>
    <property type="match status" value="1"/>
</dbReference>
<dbReference type="Gramene" id="OPUNC01G10610.1">
    <property type="protein sequence ID" value="OPUNC01G10610.1"/>
    <property type="gene ID" value="OPUNC01G10610"/>
</dbReference>
<evidence type="ECO:0000313" key="4">
    <source>
        <dbReference type="EnsemblPlants" id="OPUNC01G10610.1"/>
    </source>
</evidence>
<dbReference type="PANTHER" id="PTHR23155">
    <property type="entry name" value="DISEASE RESISTANCE PROTEIN RP"/>
    <property type="match status" value="1"/>
</dbReference>
<dbReference type="InterPro" id="IPR027417">
    <property type="entry name" value="P-loop_NTPase"/>
</dbReference>
<feature type="domain" description="Disease resistance protein winged helix" evidence="3">
    <location>
        <begin position="70"/>
        <end position="139"/>
    </location>
</feature>
<dbReference type="PANTHER" id="PTHR23155:SF1205">
    <property type="entry name" value="DISEASE RESISTANCE PROTEIN RPM1"/>
    <property type="match status" value="1"/>
</dbReference>
<keyword evidence="1" id="KW-0677">Repeat</keyword>
<dbReference type="InterPro" id="IPR058922">
    <property type="entry name" value="WHD_DRP"/>
</dbReference>
<dbReference type="Gene3D" id="1.10.10.10">
    <property type="entry name" value="Winged helix-like DNA-binding domain superfamily/Winged helix DNA-binding domain"/>
    <property type="match status" value="1"/>
</dbReference>
<accession>A0A0E0JGW1</accession>
<proteinExistence type="predicted"/>
<dbReference type="eggNOG" id="KOG4658">
    <property type="taxonomic scope" value="Eukaryota"/>
</dbReference>
<dbReference type="OMA" id="MENCMDE"/>
<dbReference type="AlphaFoldDB" id="A0A0E0JGW1"/>
<organism evidence="4">
    <name type="scientific">Oryza punctata</name>
    <name type="common">Red rice</name>
    <dbReference type="NCBI Taxonomy" id="4537"/>
    <lineage>
        <taxon>Eukaryota</taxon>
        <taxon>Viridiplantae</taxon>
        <taxon>Streptophyta</taxon>
        <taxon>Embryophyta</taxon>
        <taxon>Tracheophyta</taxon>
        <taxon>Spermatophyta</taxon>
        <taxon>Magnoliopsida</taxon>
        <taxon>Liliopsida</taxon>
        <taxon>Poales</taxon>
        <taxon>Poaceae</taxon>
        <taxon>BOP clade</taxon>
        <taxon>Oryzoideae</taxon>
        <taxon>Oryzeae</taxon>
        <taxon>Oryzinae</taxon>
        <taxon>Oryza</taxon>
    </lineage>
</organism>
<dbReference type="Proteomes" id="UP000026962">
    <property type="component" value="Chromosome 1"/>
</dbReference>
<reference evidence="4" key="1">
    <citation type="submission" date="2015-04" db="UniProtKB">
        <authorList>
            <consortium name="EnsemblPlants"/>
        </authorList>
    </citation>
    <scope>IDENTIFICATION</scope>
</reference>
<dbReference type="GO" id="GO:0042742">
    <property type="term" value="P:defense response to bacterium"/>
    <property type="evidence" value="ECO:0007669"/>
    <property type="project" value="UniProtKB-ARBA"/>
</dbReference>
<name>A0A0E0JGW1_ORYPU</name>